<dbReference type="GO" id="GO:0043565">
    <property type="term" value="F:sequence-specific DNA binding"/>
    <property type="evidence" value="ECO:0007669"/>
    <property type="project" value="InterPro"/>
</dbReference>
<keyword evidence="2" id="KW-0238">DNA-binding</keyword>
<proteinExistence type="predicted"/>
<dbReference type="Gene3D" id="1.10.10.60">
    <property type="entry name" value="Homeodomain-like"/>
    <property type="match status" value="2"/>
</dbReference>
<evidence type="ECO:0000313" key="6">
    <source>
        <dbReference type="Proteomes" id="UP000020595"/>
    </source>
</evidence>
<dbReference type="AlphaFoldDB" id="A0A009IM63"/>
<reference evidence="5 6" key="1">
    <citation type="submission" date="2014-02" db="EMBL/GenBank/DDBJ databases">
        <title>Comparative genomics and transcriptomics to identify genetic mechanisms underlying the emergence of carbapenem resistant Acinetobacter baumannii (CRAb).</title>
        <authorList>
            <person name="Harris A.D."/>
            <person name="Johnson K.J."/>
            <person name="George J."/>
            <person name="Shefchek K."/>
            <person name="Daugherty S.C."/>
            <person name="Parankush S."/>
            <person name="Sadzewicz L."/>
            <person name="Tallon L."/>
            <person name="Sengamalay N."/>
            <person name="Hazen T.H."/>
            <person name="Rasko D.A."/>
        </authorList>
    </citation>
    <scope>NUCLEOTIDE SEQUENCE [LARGE SCALE GENOMIC DNA]</scope>
    <source>
        <strain evidence="5 6">1295743</strain>
    </source>
</reference>
<dbReference type="EMBL" id="JEWH01000020">
    <property type="protein sequence ID" value="EXB05814.1"/>
    <property type="molecule type" value="Genomic_DNA"/>
</dbReference>
<dbReference type="SMART" id="SM00342">
    <property type="entry name" value="HTH_ARAC"/>
    <property type="match status" value="1"/>
</dbReference>
<protein>
    <submittedName>
        <fullName evidence="5">Bacterial regulatory helix-turn-helix s, AraC family protein</fullName>
    </submittedName>
</protein>
<dbReference type="GO" id="GO:0003700">
    <property type="term" value="F:DNA-binding transcription factor activity"/>
    <property type="evidence" value="ECO:0007669"/>
    <property type="project" value="InterPro"/>
</dbReference>
<keyword evidence="3" id="KW-0804">Transcription</keyword>
<name>A0A009IM63_ACIB9</name>
<evidence type="ECO:0000259" key="4">
    <source>
        <dbReference type="PROSITE" id="PS01124"/>
    </source>
</evidence>
<dbReference type="InterPro" id="IPR018062">
    <property type="entry name" value="HTH_AraC-typ_CS"/>
</dbReference>
<comment type="caution">
    <text evidence="5">The sequence shown here is derived from an EMBL/GenBank/DDBJ whole genome shotgun (WGS) entry which is preliminary data.</text>
</comment>
<accession>A0A009IM63</accession>
<dbReference type="PANTHER" id="PTHR46796">
    <property type="entry name" value="HTH-TYPE TRANSCRIPTIONAL ACTIVATOR RHAS-RELATED"/>
    <property type="match status" value="1"/>
</dbReference>
<dbReference type="InterPro" id="IPR009057">
    <property type="entry name" value="Homeodomain-like_sf"/>
</dbReference>
<evidence type="ECO:0000256" key="3">
    <source>
        <dbReference type="ARBA" id="ARBA00023163"/>
    </source>
</evidence>
<dbReference type="Proteomes" id="UP000020595">
    <property type="component" value="Unassembled WGS sequence"/>
</dbReference>
<feature type="domain" description="HTH araC/xylS-type" evidence="4">
    <location>
        <begin position="188"/>
        <end position="284"/>
    </location>
</feature>
<evidence type="ECO:0000256" key="1">
    <source>
        <dbReference type="ARBA" id="ARBA00023015"/>
    </source>
</evidence>
<dbReference type="SUPFAM" id="SSF46689">
    <property type="entry name" value="Homeodomain-like"/>
    <property type="match status" value="2"/>
</dbReference>
<dbReference type="PANTHER" id="PTHR46796:SF6">
    <property type="entry name" value="ARAC SUBFAMILY"/>
    <property type="match status" value="1"/>
</dbReference>
<organism evidence="5 6">
    <name type="scientific">Acinetobacter baumannii (strain 1295743)</name>
    <dbReference type="NCBI Taxonomy" id="1310613"/>
    <lineage>
        <taxon>Bacteria</taxon>
        <taxon>Pseudomonadati</taxon>
        <taxon>Pseudomonadota</taxon>
        <taxon>Gammaproteobacteria</taxon>
        <taxon>Moraxellales</taxon>
        <taxon>Moraxellaceae</taxon>
        <taxon>Acinetobacter</taxon>
        <taxon>Acinetobacter calcoaceticus/baumannii complex</taxon>
    </lineage>
</organism>
<dbReference type="Pfam" id="PF12833">
    <property type="entry name" value="HTH_18"/>
    <property type="match status" value="1"/>
</dbReference>
<evidence type="ECO:0000313" key="5">
    <source>
        <dbReference type="EMBL" id="EXB05814.1"/>
    </source>
</evidence>
<sequence length="284" mass="33033">MAYQTLEQLQQSKAKLHETVVLDENMQLAFWSNQQDRVSVCSDHHTLSLYIQDGYESYQKTPAGWKNGGGPGRFCLLPEHQESTWDIRGGLKFVHLYYTDQHLRDVAEKIWDKEPNQIELNEVVFNDDERIRALYQFFLLDCDWQDSSNHLQMSTTASLLLNHLIRKYSSVQWQQPTIKGGLAPHKLKYIQEWIEDHLDQALTLSDLANVVNLSEYHFAHMFKQSMNMAPHQYVMQRRLTKAKGLIQSSQLSLQDIALVCGFSSASHLSHRFKQFYGMSPSQLR</sequence>
<gene>
    <name evidence="5" type="ORF">J512_1895</name>
</gene>
<dbReference type="RefSeq" id="WP_000331400.1">
    <property type="nucleotide sequence ID" value="NZ_JEWH01000020.1"/>
</dbReference>
<dbReference type="PATRIC" id="fig|1310613.3.peg.1817"/>
<dbReference type="PROSITE" id="PS01124">
    <property type="entry name" value="HTH_ARAC_FAMILY_2"/>
    <property type="match status" value="1"/>
</dbReference>
<dbReference type="InterPro" id="IPR018060">
    <property type="entry name" value="HTH_AraC"/>
</dbReference>
<dbReference type="InterPro" id="IPR050204">
    <property type="entry name" value="AraC_XylS_family_regulators"/>
</dbReference>
<keyword evidence="1" id="KW-0805">Transcription regulation</keyword>
<dbReference type="PROSITE" id="PS00041">
    <property type="entry name" value="HTH_ARAC_FAMILY_1"/>
    <property type="match status" value="1"/>
</dbReference>
<evidence type="ECO:0000256" key="2">
    <source>
        <dbReference type="ARBA" id="ARBA00023125"/>
    </source>
</evidence>